<feature type="compositionally biased region" description="Polar residues" evidence="1">
    <location>
        <begin position="187"/>
        <end position="208"/>
    </location>
</feature>
<keyword evidence="2" id="KW-0812">Transmembrane</keyword>
<dbReference type="EMBL" id="JAUEPR010000013">
    <property type="protein sequence ID" value="KAK0478831.1"/>
    <property type="molecule type" value="Genomic_DNA"/>
</dbReference>
<feature type="transmembrane region" description="Helical" evidence="2">
    <location>
        <begin position="58"/>
        <end position="81"/>
    </location>
</feature>
<keyword evidence="4" id="KW-1185">Reference proteome</keyword>
<comment type="caution">
    <text evidence="3">The sequence shown here is derived from an EMBL/GenBank/DDBJ whole genome shotgun (WGS) entry which is preliminary data.</text>
</comment>
<keyword evidence="2" id="KW-0472">Membrane</keyword>
<reference evidence="3" key="1">
    <citation type="submission" date="2023-06" db="EMBL/GenBank/DDBJ databases">
        <authorList>
            <consortium name="Lawrence Berkeley National Laboratory"/>
            <person name="Ahrendt S."/>
            <person name="Sahu N."/>
            <person name="Indic B."/>
            <person name="Wong-Bajracharya J."/>
            <person name="Merenyi Z."/>
            <person name="Ke H.-M."/>
            <person name="Monk M."/>
            <person name="Kocsube S."/>
            <person name="Drula E."/>
            <person name="Lipzen A."/>
            <person name="Balint B."/>
            <person name="Henrissat B."/>
            <person name="Andreopoulos B."/>
            <person name="Martin F.M."/>
            <person name="Harder C.B."/>
            <person name="Rigling D."/>
            <person name="Ford K.L."/>
            <person name="Foster G.D."/>
            <person name="Pangilinan J."/>
            <person name="Papanicolaou A."/>
            <person name="Barry K."/>
            <person name="LaButti K."/>
            <person name="Viragh M."/>
            <person name="Koriabine M."/>
            <person name="Yan M."/>
            <person name="Riley R."/>
            <person name="Champramary S."/>
            <person name="Plett K.L."/>
            <person name="Tsai I.J."/>
            <person name="Slot J."/>
            <person name="Sipos G."/>
            <person name="Plett J."/>
            <person name="Nagy L.G."/>
            <person name="Grigoriev I.V."/>
        </authorList>
    </citation>
    <scope>NUCLEOTIDE SEQUENCE</scope>
    <source>
        <strain evidence="3">ICMP 16352</strain>
    </source>
</reference>
<evidence type="ECO:0000313" key="3">
    <source>
        <dbReference type="EMBL" id="KAK0478831.1"/>
    </source>
</evidence>
<name>A0AA39P756_9AGAR</name>
<evidence type="ECO:0000313" key="4">
    <source>
        <dbReference type="Proteomes" id="UP001175227"/>
    </source>
</evidence>
<feature type="region of interest" description="Disordered" evidence="1">
    <location>
        <begin position="113"/>
        <end position="211"/>
    </location>
</feature>
<evidence type="ECO:0000256" key="1">
    <source>
        <dbReference type="SAM" id="MobiDB-lite"/>
    </source>
</evidence>
<gene>
    <name evidence="3" type="ORF">IW261DRAFT_1564900</name>
</gene>
<proteinExistence type="predicted"/>
<accession>A0AA39P756</accession>
<protein>
    <submittedName>
        <fullName evidence="3">Uncharacterized protein</fullName>
    </submittedName>
</protein>
<dbReference type="AlphaFoldDB" id="A0AA39P756"/>
<evidence type="ECO:0000256" key="2">
    <source>
        <dbReference type="SAM" id="Phobius"/>
    </source>
</evidence>
<organism evidence="3 4">
    <name type="scientific">Armillaria novae-zelandiae</name>
    <dbReference type="NCBI Taxonomy" id="153914"/>
    <lineage>
        <taxon>Eukaryota</taxon>
        <taxon>Fungi</taxon>
        <taxon>Dikarya</taxon>
        <taxon>Basidiomycota</taxon>
        <taxon>Agaricomycotina</taxon>
        <taxon>Agaricomycetes</taxon>
        <taxon>Agaricomycetidae</taxon>
        <taxon>Agaricales</taxon>
        <taxon>Marasmiineae</taxon>
        <taxon>Physalacriaceae</taxon>
        <taxon>Armillaria</taxon>
    </lineage>
</organism>
<dbReference type="Proteomes" id="UP001175227">
    <property type="component" value="Unassembled WGS sequence"/>
</dbReference>
<feature type="compositionally biased region" description="Low complexity" evidence="1">
    <location>
        <begin position="170"/>
        <end position="186"/>
    </location>
</feature>
<sequence length="530" mass="58917">MNVQKHQDGGSIVQHGLSPLDSSPKALVIAFDTLQMLGLALLLALLSPALLSRNIKRTATWFGMIISVMIFCTSYSILMFIGGQDGPEPSPGVCLFQVCLVYSTPIFRNDLIVDSPPKTTRLPGRIPPPSNRNGRLPPETTSPIHSSPRTPPSQTPPPRTPPLEQIATHSYVSDSDSDDYNMSTSYPSTSQNSEARVTAGTSSKNSPKISAGEVTHGTLHRFLTAAQNWRTTYHPTVVEKAIMPYLAPGFSDNAKIDGFYYQNSDRYNEYTPTEFRAAARQCFFMATWHLDVRRTLDCLVQGDGSFIDFHDAVLTHNRYLEGNPEHVADSLLVSTLKKGMHIDLSKRCSDPDTELSKIFTAISNGTADALKDQTVAQWVKLVEIEDEKLHCERVWNQRDARNAVNDLGLKCLHMNAFQSNATAPTQSLPASIPSYHGTSAYNHNGHNVAAVGPTNQYAALGPSNQFGSRSYIQNSHLAPRYNEHERWIMFFIAHFCINCRLPFQNHRKHDNVCDPCPAANYKIRDVNFIN</sequence>
<keyword evidence="2" id="KW-1133">Transmembrane helix</keyword>
<feature type="transmembrane region" description="Helical" evidence="2">
    <location>
        <begin position="26"/>
        <end position="46"/>
    </location>
</feature>
<feature type="compositionally biased region" description="Pro residues" evidence="1">
    <location>
        <begin position="149"/>
        <end position="161"/>
    </location>
</feature>